<dbReference type="RefSeq" id="WP_171647252.1">
    <property type="nucleotide sequence ID" value="NZ_WHOA01000218.1"/>
</dbReference>
<proteinExistence type="predicted"/>
<dbReference type="SMART" id="SM00860">
    <property type="entry name" value="SMI1_KNR4"/>
    <property type="match status" value="1"/>
</dbReference>
<evidence type="ECO:0000313" key="3">
    <source>
        <dbReference type="Proteomes" id="UP000616779"/>
    </source>
</evidence>
<dbReference type="InterPro" id="IPR018958">
    <property type="entry name" value="Knr4/Smi1-like_dom"/>
</dbReference>
<gene>
    <name evidence="2" type="ORF">GC098_29890</name>
</gene>
<evidence type="ECO:0000259" key="1">
    <source>
        <dbReference type="SMART" id="SM00860"/>
    </source>
</evidence>
<accession>A0ABX1Y4L6</accession>
<dbReference type="Pfam" id="PF09346">
    <property type="entry name" value="SMI1_KNR4"/>
    <property type="match status" value="1"/>
</dbReference>
<dbReference type="Proteomes" id="UP000616779">
    <property type="component" value="Unassembled WGS sequence"/>
</dbReference>
<dbReference type="InterPro" id="IPR037883">
    <property type="entry name" value="Knr4/Smi1-like_sf"/>
</dbReference>
<reference evidence="2 3" key="1">
    <citation type="submission" date="2019-10" db="EMBL/GenBank/DDBJ databases">
        <title>Description of Paenibacillus terrestris sp. nov.</title>
        <authorList>
            <person name="Carlier A."/>
            <person name="Qi S."/>
        </authorList>
    </citation>
    <scope>NUCLEOTIDE SEQUENCE [LARGE SCALE GENOMIC DNA]</scope>
    <source>
        <strain evidence="2 3">LMG 31458</strain>
    </source>
</reference>
<dbReference type="EMBL" id="WHOA01000218">
    <property type="protein sequence ID" value="NOU75539.1"/>
    <property type="molecule type" value="Genomic_DNA"/>
</dbReference>
<protein>
    <recommendedName>
        <fullName evidence="1">Knr4/Smi1-like domain-containing protein</fullName>
    </recommendedName>
</protein>
<organism evidence="2 3">
    <name type="scientific">Paenibacillus phytorum</name>
    <dbReference type="NCBI Taxonomy" id="2654977"/>
    <lineage>
        <taxon>Bacteria</taxon>
        <taxon>Bacillati</taxon>
        <taxon>Bacillota</taxon>
        <taxon>Bacilli</taxon>
        <taxon>Bacillales</taxon>
        <taxon>Paenibacillaceae</taxon>
        <taxon>Paenibacillus</taxon>
    </lineage>
</organism>
<feature type="domain" description="Knr4/Smi1-like" evidence="1">
    <location>
        <begin position="41"/>
        <end position="156"/>
    </location>
</feature>
<dbReference type="SUPFAM" id="SSF160631">
    <property type="entry name" value="SMI1/KNR4-like"/>
    <property type="match status" value="1"/>
</dbReference>
<dbReference type="Gene3D" id="3.40.1580.10">
    <property type="entry name" value="SMI1/KNR4-like"/>
    <property type="match status" value="1"/>
</dbReference>
<evidence type="ECO:0000313" key="2">
    <source>
        <dbReference type="EMBL" id="NOU75539.1"/>
    </source>
</evidence>
<comment type="caution">
    <text evidence="2">The sequence shown here is derived from an EMBL/GenBank/DDBJ whole genome shotgun (WGS) entry which is preliminary data.</text>
</comment>
<name>A0ABX1Y4L6_9BACL</name>
<sequence>MNQMVYKTLESLKARIEKSPTMYFQRGSGHLMPCSFSFYKPTSEENILTFFEETGFHIPESYKDFLMLNDGAILFNDISEYANGAWAIFGLEDILDYIEQKEASDNLYVIAKYDSTLIYIDSSRVKAGREDYIFVGSAYVPDAEDIVLNFELWFERLVVSQGSFFWDWNTLNSLNYNCE</sequence>
<keyword evidence="3" id="KW-1185">Reference proteome</keyword>